<evidence type="ECO:0000313" key="7">
    <source>
        <dbReference type="EMBL" id="KAJ8985985.1"/>
    </source>
</evidence>
<dbReference type="EMBL" id="JAPWTJ010000004">
    <property type="protein sequence ID" value="KAJ8985985.1"/>
    <property type="molecule type" value="Genomic_DNA"/>
</dbReference>
<keyword evidence="2" id="KW-0808">Transferase</keyword>
<gene>
    <name evidence="7" type="ORF">NQ317_013869</name>
</gene>
<dbReference type="PROSITE" id="PS50132">
    <property type="entry name" value="RGS"/>
    <property type="match status" value="1"/>
</dbReference>
<keyword evidence="3" id="KW-0547">Nucleotide-binding</keyword>
<dbReference type="Gene3D" id="1.10.167.10">
    <property type="entry name" value="Regulator of G-protein Signalling 4, domain 2"/>
    <property type="match status" value="1"/>
</dbReference>
<organism evidence="7 8">
    <name type="scientific">Molorchus minor</name>
    <dbReference type="NCBI Taxonomy" id="1323400"/>
    <lineage>
        <taxon>Eukaryota</taxon>
        <taxon>Metazoa</taxon>
        <taxon>Ecdysozoa</taxon>
        <taxon>Arthropoda</taxon>
        <taxon>Hexapoda</taxon>
        <taxon>Insecta</taxon>
        <taxon>Pterygota</taxon>
        <taxon>Neoptera</taxon>
        <taxon>Endopterygota</taxon>
        <taxon>Coleoptera</taxon>
        <taxon>Polyphaga</taxon>
        <taxon>Cucujiformia</taxon>
        <taxon>Chrysomeloidea</taxon>
        <taxon>Cerambycidae</taxon>
        <taxon>Lamiinae</taxon>
        <taxon>Monochamini</taxon>
        <taxon>Molorchus</taxon>
    </lineage>
</organism>
<keyword evidence="1" id="KW-0723">Serine/threonine-protein kinase</keyword>
<evidence type="ECO:0000313" key="8">
    <source>
        <dbReference type="Proteomes" id="UP001162164"/>
    </source>
</evidence>
<keyword evidence="8" id="KW-1185">Reference proteome</keyword>
<proteinExistence type="predicted"/>
<evidence type="ECO:0000256" key="4">
    <source>
        <dbReference type="ARBA" id="ARBA00022777"/>
    </source>
</evidence>
<dbReference type="Proteomes" id="UP001162164">
    <property type="component" value="Unassembled WGS sequence"/>
</dbReference>
<dbReference type="SUPFAM" id="SSF48097">
    <property type="entry name" value="Regulator of G-protein signaling, RGS"/>
    <property type="match status" value="1"/>
</dbReference>
<evidence type="ECO:0000259" key="6">
    <source>
        <dbReference type="PROSITE" id="PS50132"/>
    </source>
</evidence>
<reference evidence="7" key="1">
    <citation type="journal article" date="2023" name="Insect Mol. Biol.">
        <title>Genome sequencing provides insights into the evolution of gene families encoding plant cell wall-degrading enzymes in longhorned beetles.</title>
        <authorList>
            <person name="Shin N.R."/>
            <person name="Okamura Y."/>
            <person name="Kirsch R."/>
            <person name="Pauchet Y."/>
        </authorList>
    </citation>
    <scope>NUCLEOTIDE SEQUENCE</scope>
    <source>
        <strain evidence="7">MMC_N1</strain>
    </source>
</reference>
<dbReference type="InterPro" id="IPR044926">
    <property type="entry name" value="RGS_subdomain_2"/>
</dbReference>
<dbReference type="InterPro" id="IPR016137">
    <property type="entry name" value="RGS"/>
</dbReference>
<keyword evidence="5" id="KW-0067">ATP-binding</keyword>
<dbReference type="Gene3D" id="3.30.200.20">
    <property type="entry name" value="Phosphorylase Kinase, domain 1"/>
    <property type="match status" value="1"/>
</dbReference>
<feature type="domain" description="RGS" evidence="6">
    <location>
        <begin position="19"/>
        <end position="132"/>
    </location>
</feature>
<name>A0ABQ9K8Y3_9CUCU</name>
<accession>A0ABQ9K8Y3</accession>
<dbReference type="PANTHER" id="PTHR24355:SF28">
    <property type="entry name" value="G PROTEIN-COUPLED RECEPTOR KINASE 2"/>
    <property type="match status" value="1"/>
</dbReference>
<sequence length="190" mass="21500">MPVVGVVAHNVRFEYVVDQQPIGKLLFGLWCELKAPRYHRCLKFLDAAKRYEVETDEQRLELANAIRKEFMVGAEGEEGVCLPELGLAQSGCDKLTNGHKDLFASCVQAVKACLAGEPFREFTRSMYFHRYLQWKWLEAQPVTYKTFRMYRVLGKGGFGEVCACQNSNTSIQANSTPQLAVWGVKLLTPT</sequence>
<comment type="caution">
    <text evidence="7">The sequence shown here is derived from an EMBL/GenBank/DDBJ whole genome shotgun (WGS) entry which is preliminary data.</text>
</comment>
<evidence type="ECO:0000256" key="3">
    <source>
        <dbReference type="ARBA" id="ARBA00022741"/>
    </source>
</evidence>
<evidence type="ECO:0000256" key="1">
    <source>
        <dbReference type="ARBA" id="ARBA00022527"/>
    </source>
</evidence>
<dbReference type="PANTHER" id="PTHR24355">
    <property type="entry name" value="G PROTEIN-COUPLED RECEPTOR KINASE/RIBOSOMAL PROTEIN S6 KINASE"/>
    <property type="match status" value="1"/>
</dbReference>
<evidence type="ECO:0000256" key="2">
    <source>
        <dbReference type="ARBA" id="ARBA00022679"/>
    </source>
</evidence>
<dbReference type="Pfam" id="PF00615">
    <property type="entry name" value="RGS"/>
    <property type="match status" value="1"/>
</dbReference>
<dbReference type="InterPro" id="IPR036305">
    <property type="entry name" value="RGS_sf"/>
</dbReference>
<evidence type="ECO:0000256" key="5">
    <source>
        <dbReference type="ARBA" id="ARBA00022840"/>
    </source>
</evidence>
<dbReference type="SMART" id="SM00315">
    <property type="entry name" value="RGS"/>
    <property type="match status" value="1"/>
</dbReference>
<keyword evidence="4" id="KW-0418">Kinase</keyword>
<protein>
    <recommendedName>
        <fullName evidence="6">RGS domain-containing protein</fullName>
    </recommendedName>
</protein>